<evidence type="ECO:0008006" key="3">
    <source>
        <dbReference type="Google" id="ProtNLM"/>
    </source>
</evidence>
<organism evidence="1 2">
    <name type="scientific">Trichomonas vaginalis (strain ATCC PRA-98 / G3)</name>
    <dbReference type="NCBI Taxonomy" id="412133"/>
    <lineage>
        <taxon>Eukaryota</taxon>
        <taxon>Metamonada</taxon>
        <taxon>Parabasalia</taxon>
        <taxon>Trichomonadida</taxon>
        <taxon>Trichomonadidae</taxon>
        <taxon>Trichomonas</taxon>
    </lineage>
</organism>
<dbReference type="VEuPathDB" id="TrichDB:TVAG_253570"/>
<dbReference type="SUPFAM" id="SSF48371">
    <property type="entry name" value="ARM repeat"/>
    <property type="match status" value="1"/>
</dbReference>
<dbReference type="AlphaFoldDB" id="A2DMM4"/>
<proteinExistence type="predicted"/>
<reference evidence="1" key="1">
    <citation type="submission" date="2006-10" db="EMBL/GenBank/DDBJ databases">
        <authorList>
            <person name="Amadeo P."/>
            <person name="Zhao Q."/>
            <person name="Wortman J."/>
            <person name="Fraser-Liggett C."/>
            <person name="Carlton J."/>
        </authorList>
    </citation>
    <scope>NUCLEOTIDE SEQUENCE</scope>
    <source>
        <strain evidence="1">G3</strain>
    </source>
</reference>
<dbReference type="InterPro" id="IPR016024">
    <property type="entry name" value="ARM-type_fold"/>
</dbReference>
<accession>A2DMM4</accession>
<keyword evidence="2" id="KW-1185">Reference proteome</keyword>
<dbReference type="Proteomes" id="UP000001542">
    <property type="component" value="Unassembled WGS sequence"/>
</dbReference>
<dbReference type="RefSeq" id="XP_001579231.1">
    <property type="nucleotide sequence ID" value="XM_001579181.1"/>
</dbReference>
<name>A2DMM4_TRIV3</name>
<reference evidence="1" key="2">
    <citation type="journal article" date="2007" name="Science">
        <title>Draft genome sequence of the sexually transmitted pathogen Trichomonas vaginalis.</title>
        <authorList>
            <person name="Carlton J.M."/>
            <person name="Hirt R.P."/>
            <person name="Silva J.C."/>
            <person name="Delcher A.L."/>
            <person name="Schatz M."/>
            <person name="Zhao Q."/>
            <person name="Wortman J.R."/>
            <person name="Bidwell S.L."/>
            <person name="Alsmark U.C.M."/>
            <person name="Besteiro S."/>
            <person name="Sicheritz-Ponten T."/>
            <person name="Noel C.J."/>
            <person name="Dacks J.B."/>
            <person name="Foster P.G."/>
            <person name="Simillion C."/>
            <person name="Van de Peer Y."/>
            <person name="Miranda-Saavedra D."/>
            <person name="Barton G.J."/>
            <person name="Westrop G.D."/>
            <person name="Mueller S."/>
            <person name="Dessi D."/>
            <person name="Fiori P.L."/>
            <person name="Ren Q."/>
            <person name="Paulsen I."/>
            <person name="Zhang H."/>
            <person name="Bastida-Corcuera F.D."/>
            <person name="Simoes-Barbosa A."/>
            <person name="Brown M.T."/>
            <person name="Hayes R.D."/>
            <person name="Mukherjee M."/>
            <person name="Okumura C.Y."/>
            <person name="Schneider R."/>
            <person name="Smith A.J."/>
            <person name="Vanacova S."/>
            <person name="Villalvazo M."/>
            <person name="Haas B.J."/>
            <person name="Pertea M."/>
            <person name="Feldblyum T.V."/>
            <person name="Utterback T.R."/>
            <person name="Shu C.L."/>
            <person name="Osoegawa K."/>
            <person name="de Jong P.J."/>
            <person name="Hrdy I."/>
            <person name="Horvathova L."/>
            <person name="Zubacova Z."/>
            <person name="Dolezal P."/>
            <person name="Malik S.B."/>
            <person name="Logsdon J.M. Jr."/>
            <person name="Henze K."/>
            <person name="Gupta A."/>
            <person name="Wang C.C."/>
            <person name="Dunne R.L."/>
            <person name="Upcroft J.A."/>
            <person name="Upcroft P."/>
            <person name="White O."/>
            <person name="Salzberg S.L."/>
            <person name="Tang P."/>
            <person name="Chiu C.-H."/>
            <person name="Lee Y.-S."/>
            <person name="Embley T.M."/>
            <person name="Coombs G.H."/>
            <person name="Mottram J.C."/>
            <person name="Tachezy J."/>
            <person name="Fraser-Liggett C.M."/>
            <person name="Johnson P.J."/>
        </authorList>
    </citation>
    <scope>NUCLEOTIDE SEQUENCE [LARGE SCALE GENOMIC DNA]</scope>
    <source>
        <strain evidence="1">G3</strain>
    </source>
</reference>
<protein>
    <recommendedName>
        <fullName evidence="3">Importin N-terminal domain-containing protein</fullName>
    </recommendedName>
</protein>
<evidence type="ECO:0000313" key="1">
    <source>
        <dbReference type="EMBL" id="EAY18245.1"/>
    </source>
</evidence>
<dbReference type="InParanoid" id="A2DMM4"/>
<sequence length="846" mass="97811">MDKRRKEIANEEKLLCDARSSFEQAALDSQNGADQKVIDQATEFLKDFEKQNIFYDTVLLIIQSNLPGIPLFIACSMVSDKVLLNFDDIPISKIDSIFQVSCSRLKNNLNPAEEREQLQLINIASSIAIQKLEYISQYYNLPEIFQINYFNNLFDYLYCDHCSNFSKLQSKLISSSSNILKLLSNTSFSEHWLYLFRYFIRINSSNFISSDISPLVQKISSNSNFELSPALISLIEECCSLTTSKISREQIIFINLCLEFFLEVLKQNSIKEQTEELVNARSYVWNLVLDINPEFYILTINQNLFREILKQFLEEIKNFDTESQQFHELIDASSNLVGVLASQKNSPFPMEICNFLATFLDVPDSLDMNSKTMKNLFKNLTVYNGKCVKKFFEEYLSENGLNDKVFYALSNSSIQLREFFSSKICDFVFQPQNKVLFMKFIDKFALFINFMQNGAIFDDLLSFASNDLFYIFCHAVYKISKHSGKNLTMIKGREKTERLIDMLPNVDHPYSAMYLLTAIINFTQFLNVTEKFGEKISQILPQTFDYVISYSIGNNSQEYVTENFHIIGDFYEFLKNHLQKSTFSEEFISIFCNCFVNNFSNLSNYFDAKEVFIHETITRVFLSAVTLKWCPDNEMIASYLANSLLISPIPLHFDLAEEILDIQPHLPLLGAIARLESMDDPMIAVSALRFSQRLVKYNLSIFFGNFSIDFVSQLLNSGSPRVVSATLSLISLLVQMISLEDLEKIFPLLFDQIYNGMVSNWTENEIRLVHRIMKRIAVRHTSPDNILNLFKSKIPVDSSYFDDFANAFADEGPKIQKSFSLLMKMLEIYRKPIEEMYAELGIEYHP</sequence>
<evidence type="ECO:0000313" key="2">
    <source>
        <dbReference type="Proteomes" id="UP000001542"/>
    </source>
</evidence>
<dbReference type="KEGG" id="tva:5463756"/>
<gene>
    <name evidence="1" type="ORF">TVAG_253570</name>
</gene>
<dbReference type="VEuPathDB" id="TrichDB:TVAGG3_0059990"/>
<dbReference type="EMBL" id="DS113220">
    <property type="protein sequence ID" value="EAY18245.1"/>
    <property type="molecule type" value="Genomic_DNA"/>
</dbReference>